<evidence type="ECO:0000256" key="3">
    <source>
        <dbReference type="ARBA" id="ARBA00012438"/>
    </source>
</evidence>
<dbReference type="FunFam" id="3.30.565.10:FF:000010">
    <property type="entry name" value="Sensor histidine kinase RcsC"/>
    <property type="match status" value="1"/>
</dbReference>
<evidence type="ECO:0000256" key="7">
    <source>
        <dbReference type="ARBA" id="ARBA00022692"/>
    </source>
</evidence>
<dbReference type="Pfam" id="PF00512">
    <property type="entry name" value="HisKA"/>
    <property type="match status" value="1"/>
</dbReference>
<dbReference type="InterPro" id="IPR001610">
    <property type="entry name" value="PAC"/>
</dbReference>
<comment type="catalytic activity">
    <reaction evidence="1">
        <text>ATP + protein L-histidine = ADP + protein N-phospho-L-histidine.</text>
        <dbReference type="EC" id="2.7.13.3"/>
    </reaction>
</comment>
<accession>A0A838Y8L3</accession>
<reference evidence="21 22" key="1">
    <citation type="submission" date="2020-07" db="EMBL/GenBank/DDBJ databases">
        <title>Draft genome sequence of violacein-producing bacteria and related species.</title>
        <authorList>
            <person name="Wilson H.S."/>
            <person name="De Leon M.E."/>
        </authorList>
    </citation>
    <scope>NUCLEOTIDE SEQUENCE [LARGE SCALE GENOMIC DNA]</scope>
    <source>
        <strain evidence="21 22">HSC-21Su07</strain>
    </source>
</reference>
<feature type="domain" description="Response regulatory" evidence="19">
    <location>
        <begin position="671"/>
        <end position="791"/>
    </location>
</feature>
<dbReference type="InterPro" id="IPR003594">
    <property type="entry name" value="HATPase_dom"/>
</dbReference>
<evidence type="ECO:0000256" key="6">
    <source>
        <dbReference type="ARBA" id="ARBA00022679"/>
    </source>
</evidence>
<dbReference type="CDD" id="cd17546">
    <property type="entry name" value="REC_hyHK_CKI1_RcsC-like"/>
    <property type="match status" value="1"/>
</dbReference>
<dbReference type="Gene3D" id="1.10.287.130">
    <property type="match status" value="1"/>
</dbReference>
<feature type="domain" description="Histidine kinase" evidence="18">
    <location>
        <begin position="291"/>
        <end position="512"/>
    </location>
</feature>
<evidence type="ECO:0000256" key="8">
    <source>
        <dbReference type="ARBA" id="ARBA00022741"/>
    </source>
</evidence>
<evidence type="ECO:0000256" key="16">
    <source>
        <dbReference type="PROSITE-ProRule" id="PRU00169"/>
    </source>
</evidence>
<evidence type="ECO:0000256" key="12">
    <source>
        <dbReference type="ARBA" id="ARBA00023012"/>
    </source>
</evidence>
<dbReference type="SMART" id="SM00388">
    <property type="entry name" value="HisKA"/>
    <property type="match status" value="1"/>
</dbReference>
<keyword evidence="5 16" id="KW-0597">Phosphoprotein</keyword>
<dbReference type="Pfam" id="PF00072">
    <property type="entry name" value="Response_reg"/>
    <property type="match status" value="1"/>
</dbReference>
<dbReference type="Pfam" id="PF02518">
    <property type="entry name" value="HATPase_c"/>
    <property type="match status" value="1"/>
</dbReference>
<evidence type="ECO:0000313" key="22">
    <source>
        <dbReference type="Proteomes" id="UP000545606"/>
    </source>
</evidence>
<dbReference type="GO" id="GO:0000155">
    <property type="term" value="F:phosphorelay sensor kinase activity"/>
    <property type="evidence" value="ECO:0007669"/>
    <property type="project" value="InterPro"/>
</dbReference>
<evidence type="ECO:0000256" key="9">
    <source>
        <dbReference type="ARBA" id="ARBA00022777"/>
    </source>
</evidence>
<comment type="subcellular location">
    <subcellularLocation>
        <location evidence="2">Cell membrane</location>
        <topology evidence="2">Multi-pass membrane protein</topology>
    </subcellularLocation>
</comment>
<dbReference type="EMBL" id="JACERN010000041">
    <property type="protein sequence ID" value="MBA4710188.1"/>
    <property type="molecule type" value="Genomic_DNA"/>
</dbReference>
<keyword evidence="6" id="KW-0808">Transferase</keyword>
<keyword evidence="22" id="KW-1185">Reference proteome</keyword>
<organism evidence="21 22">
    <name type="scientific">Aquitalea aquatica</name>
    <dbReference type="NCBI Taxonomy" id="3044273"/>
    <lineage>
        <taxon>Bacteria</taxon>
        <taxon>Pseudomonadati</taxon>
        <taxon>Pseudomonadota</taxon>
        <taxon>Betaproteobacteria</taxon>
        <taxon>Neisseriales</taxon>
        <taxon>Chromobacteriaceae</taxon>
        <taxon>Aquitalea</taxon>
    </lineage>
</organism>
<name>A0A838Y8L3_9NEIS</name>
<dbReference type="SMART" id="SM00387">
    <property type="entry name" value="HATPase_c"/>
    <property type="match status" value="1"/>
</dbReference>
<dbReference type="Pfam" id="PF13426">
    <property type="entry name" value="PAS_9"/>
    <property type="match status" value="1"/>
</dbReference>
<dbReference type="InterPro" id="IPR011006">
    <property type="entry name" value="CheY-like_superfamily"/>
</dbReference>
<comment type="caution">
    <text evidence="21">The sequence shown here is derived from an EMBL/GenBank/DDBJ whole genome shotgun (WGS) entry which is preliminary data.</text>
</comment>
<dbReference type="PROSITE" id="PS50109">
    <property type="entry name" value="HIS_KIN"/>
    <property type="match status" value="1"/>
</dbReference>
<gene>
    <name evidence="21" type="ORF">H2Z84_17600</name>
</gene>
<dbReference type="InterPro" id="IPR000014">
    <property type="entry name" value="PAS"/>
</dbReference>
<dbReference type="InterPro" id="IPR035965">
    <property type="entry name" value="PAS-like_dom_sf"/>
</dbReference>
<evidence type="ECO:0000256" key="1">
    <source>
        <dbReference type="ARBA" id="ARBA00000085"/>
    </source>
</evidence>
<dbReference type="InterPro" id="IPR005467">
    <property type="entry name" value="His_kinase_dom"/>
</dbReference>
<evidence type="ECO:0000256" key="4">
    <source>
        <dbReference type="ARBA" id="ARBA00022475"/>
    </source>
</evidence>
<dbReference type="EC" id="2.7.13.3" evidence="3"/>
<evidence type="ECO:0000256" key="5">
    <source>
        <dbReference type="ARBA" id="ARBA00022553"/>
    </source>
</evidence>
<dbReference type="NCBIfam" id="TIGR00229">
    <property type="entry name" value="sensory_box"/>
    <property type="match status" value="2"/>
</dbReference>
<dbReference type="SMART" id="SM00091">
    <property type="entry name" value="PAS"/>
    <property type="match status" value="2"/>
</dbReference>
<dbReference type="SUPFAM" id="SSF47384">
    <property type="entry name" value="Homodimeric domain of signal transducing histidine kinase"/>
    <property type="match status" value="1"/>
</dbReference>
<evidence type="ECO:0000256" key="15">
    <source>
        <dbReference type="ARBA" id="ARBA00070152"/>
    </source>
</evidence>
<feature type="domain" description="PAS" evidence="20">
    <location>
        <begin position="143"/>
        <end position="195"/>
    </location>
</feature>
<dbReference type="InterPro" id="IPR008207">
    <property type="entry name" value="Sig_transdc_His_kin_Hpt_dom"/>
</dbReference>
<dbReference type="Gene3D" id="1.20.120.160">
    <property type="entry name" value="HPT domain"/>
    <property type="match status" value="1"/>
</dbReference>
<dbReference type="CDD" id="cd00130">
    <property type="entry name" value="PAS"/>
    <property type="match status" value="2"/>
</dbReference>
<dbReference type="InterPro" id="IPR036890">
    <property type="entry name" value="HATPase_C_sf"/>
</dbReference>
<dbReference type="FunFam" id="1.10.287.130:FF:000003">
    <property type="entry name" value="Histidine kinase"/>
    <property type="match status" value="1"/>
</dbReference>
<keyword evidence="9" id="KW-0418">Kinase</keyword>
<dbReference type="CDD" id="cd16922">
    <property type="entry name" value="HATPase_EvgS-ArcB-TorS-like"/>
    <property type="match status" value="1"/>
</dbReference>
<keyword evidence="13" id="KW-0472">Membrane</keyword>
<keyword evidence="11" id="KW-1133">Transmembrane helix</keyword>
<dbReference type="InterPro" id="IPR036641">
    <property type="entry name" value="HPT_dom_sf"/>
</dbReference>
<dbReference type="GO" id="GO:0005524">
    <property type="term" value="F:ATP binding"/>
    <property type="evidence" value="ECO:0007669"/>
    <property type="project" value="UniProtKB-KW"/>
</dbReference>
<dbReference type="InterPro" id="IPR004358">
    <property type="entry name" value="Sig_transdc_His_kin-like_C"/>
</dbReference>
<dbReference type="Pfam" id="PF00989">
    <property type="entry name" value="PAS"/>
    <property type="match status" value="1"/>
</dbReference>
<dbReference type="InterPro" id="IPR013767">
    <property type="entry name" value="PAS_fold"/>
</dbReference>
<keyword evidence="12" id="KW-0902">Two-component regulatory system</keyword>
<dbReference type="SUPFAM" id="SSF47226">
    <property type="entry name" value="Histidine-containing phosphotransfer domain, HPT domain"/>
    <property type="match status" value="1"/>
</dbReference>
<dbReference type="SUPFAM" id="SSF55874">
    <property type="entry name" value="ATPase domain of HSP90 chaperone/DNA topoisomerase II/histidine kinase"/>
    <property type="match status" value="1"/>
</dbReference>
<evidence type="ECO:0000259" key="18">
    <source>
        <dbReference type="PROSITE" id="PS50109"/>
    </source>
</evidence>
<evidence type="ECO:0000256" key="2">
    <source>
        <dbReference type="ARBA" id="ARBA00004651"/>
    </source>
</evidence>
<comment type="function">
    <text evidence="14">Member of the two-component regulatory system BvgS/BvgA. Phosphorylates BvgA via a four-step phosphorelay in response to environmental signals.</text>
</comment>
<dbReference type="InterPro" id="IPR001789">
    <property type="entry name" value="Sig_transdc_resp-reg_receiver"/>
</dbReference>
<evidence type="ECO:0000256" key="10">
    <source>
        <dbReference type="ARBA" id="ARBA00022840"/>
    </source>
</evidence>
<dbReference type="Pfam" id="PF01627">
    <property type="entry name" value="Hpt"/>
    <property type="match status" value="1"/>
</dbReference>
<dbReference type="RefSeq" id="WP_181837101.1">
    <property type="nucleotide sequence ID" value="NZ_JACERN010000041.1"/>
</dbReference>
<dbReference type="PRINTS" id="PR00344">
    <property type="entry name" value="BCTRLSENSOR"/>
</dbReference>
<dbReference type="SMART" id="SM00448">
    <property type="entry name" value="REC"/>
    <property type="match status" value="1"/>
</dbReference>
<evidence type="ECO:0000256" key="14">
    <source>
        <dbReference type="ARBA" id="ARBA00058004"/>
    </source>
</evidence>
<dbReference type="GO" id="GO:0005886">
    <property type="term" value="C:plasma membrane"/>
    <property type="evidence" value="ECO:0007669"/>
    <property type="project" value="UniProtKB-SubCell"/>
</dbReference>
<dbReference type="PROSITE" id="PS50112">
    <property type="entry name" value="PAS"/>
    <property type="match status" value="2"/>
</dbReference>
<dbReference type="Gene3D" id="3.40.50.2300">
    <property type="match status" value="2"/>
</dbReference>
<dbReference type="Gene3D" id="3.30.565.10">
    <property type="entry name" value="Histidine kinase-like ATPase, C-terminal domain"/>
    <property type="match status" value="1"/>
</dbReference>
<feature type="domain" description="PAS" evidence="20">
    <location>
        <begin position="44"/>
        <end position="95"/>
    </location>
</feature>
<proteinExistence type="predicted"/>
<dbReference type="CDD" id="cd00082">
    <property type="entry name" value="HisKA"/>
    <property type="match status" value="1"/>
</dbReference>
<sequence>MRQQDKPTGNHAALTVGDSKTSHPIDGALLQQLEQLGDLLQDCDSKGQLLYANPMWLHTLGYTASELSTLNVFQLLAEESHAAFRDQAAQVARGQRPPAIELLMRDRSGQALSVLASFSPLHRENADEALRLLLRDITQQKKQEQWLTTLLDNMDDGIIAMDMQGRLTYMNQEAERLLGWSFAELHGLNVHQHIHHHRADGSELSLEDCPIYQSVQQKASYRSSDEVFFRKDGQPLEVRVSNTPLLLRQQLAGSVTTFADISASRLREQQMLQATRAAEAAARAKSEFLATMSHEIRTPLNGVIGMIDLLMDTPLDAEQSDFARTIKMSADTLLSIINDILDFSKIEADGLEIEQIDFSLRQLLEGTVDIVANKAHGKGLTLASFATAEVPDSLQGDPTRLRQILLNLLSNAIKFTEQGMVLVSATLEQRQQQGIQLRLCVKDTGIGLTEQAKNRLFQPFSQADSSTTRKYGGTGLGLAICKRLAEAMGGSVGVDSTPDVGSEFWVSIPLQATNSDSCLHTTATPSQHLVLLAGDSDNNQQLWSHYLDSWALPHRRAAGLASMLETLRQLDASGNKPDVLLLVEPLPDATLEQAIQTLSLEGIPMVVCLQEQDGTRKASLAQQGIAVLHKPMKQSALLDALAVQWTPGSIRLHTPETTEVPVSLRPVQHYRLLLAEDNAVNQRVAASMLHKLGYRVDVVSHGGEVLQAIAQQQYDAILMDCQMPEMDGYQATQAIRRQESEAAQGGHLPIIAMTANAMEGDRAICLEAGMDDYLAKPIEFARLKALLLQWLPQQMATSHPVPASRNNSTPGSFTVQRLTEFLGDDPVSIGEMLDIFRDSLLRWRERLRLDIHTGGQGLKQLAHELKGSAANVGADALAALAGQLYAAAADNKHDSIRAIAAQIESEMQALLAFIAAYGKD</sequence>
<protein>
    <recommendedName>
        <fullName evidence="15">Virulence sensor protein BvgS</fullName>
        <ecNumber evidence="3">2.7.13.3</ecNumber>
    </recommendedName>
</protein>
<evidence type="ECO:0000256" key="11">
    <source>
        <dbReference type="ARBA" id="ARBA00022989"/>
    </source>
</evidence>
<feature type="modified residue" description="4-aspartylphosphate" evidence="16">
    <location>
        <position position="720"/>
    </location>
</feature>
<dbReference type="AlphaFoldDB" id="A0A838Y8L3"/>
<evidence type="ECO:0000256" key="13">
    <source>
        <dbReference type="ARBA" id="ARBA00023136"/>
    </source>
</evidence>
<dbReference type="GO" id="GO:0006355">
    <property type="term" value="P:regulation of DNA-templated transcription"/>
    <property type="evidence" value="ECO:0007669"/>
    <property type="project" value="InterPro"/>
</dbReference>
<keyword evidence="8" id="KW-0547">Nucleotide-binding</keyword>
<dbReference type="Gene3D" id="3.30.450.20">
    <property type="entry name" value="PAS domain"/>
    <property type="match status" value="2"/>
</dbReference>
<evidence type="ECO:0000259" key="20">
    <source>
        <dbReference type="PROSITE" id="PS50112"/>
    </source>
</evidence>
<dbReference type="SMART" id="SM00086">
    <property type="entry name" value="PAC"/>
    <property type="match status" value="2"/>
</dbReference>
<keyword evidence="10" id="KW-0067">ATP-binding</keyword>
<dbReference type="PROSITE" id="PS50110">
    <property type="entry name" value="RESPONSE_REGULATORY"/>
    <property type="match status" value="1"/>
</dbReference>
<feature type="region of interest" description="Disordered" evidence="17">
    <location>
        <begin position="1"/>
        <end position="20"/>
    </location>
</feature>
<dbReference type="InterPro" id="IPR036097">
    <property type="entry name" value="HisK_dim/P_sf"/>
</dbReference>
<dbReference type="SUPFAM" id="SSF55785">
    <property type="entry name" value="PYP-like sensor domain (PAS domain)"/>
    <property type="match status" value="2"/>
</dbReference>
<evidence type="ECO:0000259" key="19">
    <source>
        <dbReference type="PROSITE" id="PS50110"/>
    </source>
</evidence>
<evidence type="ECO:0000313" key="21">
    <source>
        <dbReference type="EMBL" id="MBA4710188.1"/>
    </source>
</evidence>
<dbReference type="PANTHER" id="PTHR45339">
    <property type="entry name" value="HYBRID SIGNAL TRANSDUCTION HISTIDINE KINASE J"/>
    <property type="match status" value="1"/>
</dbReference>
<dbReference type="SUPFAM" id="SSF52172">
    <property type="entry name" value="CheY-like"/>
    <property type="match status" value="1"/>
</dbReference>
<dbReference type="InterPro" id="IPR003661">
    <property type="entry name" value="HisK_dim/P_dom"/>
</dbReference>
<keyword evidence="4" id="KW-1003">Cell membrane</keyword>
<keyword evidence="7" id="KW-0812">Transmembrane</keyword>
<dbReference type="Proteomes" id="UP000545606">
    <property type="component" value="Unassembled WGS sequence"/>
</dbReference>
<evidence type="ECO:0000256" key="17">
    <source>
        <dbReference type="SAM" id="MobiDB-lite"/>
    </source>
</evidence>
<dbReference type="PANTHER" id="PTHR45339:SF5">
    <property type="entry name" value="HISTIDINE KINASE"/>
    <property type="match status" value="1"/>
</dbReference>